<feature type="domain" description="Glycosyltransferase subfamily 4-like N-terminal" evidence="4">
    <location>
        <begin position="60"/>
        <end position="154"/>
    </location>
</feature>
<gene>
    <name evidence="5" type="ORF">ACFQ5D_11450</name>
</gene>
<evidence type="ECO:0000256" key="1">
    <source>
        <dbReference type="ARBA" id="ARBA00022676"/>
    </source>
</evidence>
<dbReference type="Pfam" id="PF13439">
    <property type="entry name" value="Glyco_transf_4"/>
    <property type="match status" value="1"/>
</dbReference>
<dbReference type="PANTHER" id="PTHR12526">
    <property type="entry name" value="GLYCOSYLTRANSFERASE"/>
    <property type="match status" value="1"/>
</dbReference>
<dbReference type="Pfam" id="PF00534">
    <property type="entry name" value="Glycos_transf_1"/>
    <property type="match status" value="1"/>
</dbReference>
<dbReference type="InterPro" id="IPR001296">
    <property type="entry name" value="Glyco_trans_1"/>
</dbReference>
<keyword evidence="6" id="KW-1185">Reference proteome</keyword>
<dbReference type="Proteomes" id="UP001597340">
    <property type="component" value="Unassembled WGS sequence"/>
</dbReference>
<organism evidence="5 6">
    <name type="scientific">Paenibacillus farraposensis</name>
    <dbReference type="NCBI Taxonomy" id="2807095"/>
    <lineage>
        <taxon>Bacteria</taxon>
        <taxon>Bacillati</taxon>
        <taxon>Bacillota</taxon>
        <taxon>Bacilli</taxon>
        <taxon>Bacillales</taxon>
        <taxon>Paenibacillaceae</taxon>
        <taxon>Paenibacillus</taxon>
    </lineage>
</organism>
<reference evidence="6" key="1">
    <citation type="journal article" date="2019" name="Int. J. Syst. Evol. Microbiol.">
        <title>The Global Catalogue of Microorganisms (GCM) 10K type strain sequencing project: providing services to taxonomists for standard genome sequencing and annotation.</title>
        <authorList>
            <consortium name="The Broad Institute Genomics Platform"/>
            <consortium name="The Broad Institute Genome Sequencing Center for Infectious Disease"/>
            <person name="Wu L."/>
            <person name="Ma J."/>
        </authorList>
    </citation>
    <scope>NUCLEOTIDE SEQUENCE [LARGE SCALE GENOMIC DNA]</scope>
    <source>
        <strain evidence="6">CCM 9147</strain>
    </source>
</reference>
<comment type="caution">
    <text evidence="5">The sequence shown here is derived from an EMBL/GenBank/DDBJ whole genome shotgun (WGS) entry which is preliminary data.</text>
</comment>
<evidence type="ECO:0000313" key="6">
    <source>
        <dbReference type="Proteomes" id="UP001597340"/>
    </source>
</evidence>
<sequence length="387" mass="42829">MQRPKVAVVTPGSFVIPSPRSSSVERVIACMVPLASHELQTQIYGIRGAEAPDHGDLDGVLCKRYTRGKGYIPEVIANLKRWSPAVVDVHNRPAAAYAIREALPDSRVVLTLHSTTFIRGPHLNREDVARLLLPMDRIIVNSDFLGSIVAADSPKAVRERISVNKLGIHPGDFLPRWTPVAESARAARLDDFGWSGRRIVLYVGRLVPGKGVHRLLQALRRVVRACPDVLLLIAGSAYYGHDRLTPYAASLRRQMRKLRLEKHVRFLDYVPHPALASLYQLADVTAVPSVEDEAFGLVNLEAMAAGVPVVASRIGGIPEVVRHGETGWLVDPSPGEREMAAAMIRLLRQPDLRRRMGEAGLGEVRRQFLWQHAAHRWGQMMLACASE</sequence>
<accession>A0ABW4DBG3</accession>
<dbReference type="EC" id="2.4.-.-" evidence="5"/>
<evidence type="ECO:0000259" key="4">
    <source>
        <dbReference type="Pfam" id="PF13439"/>
    </source>
</evidence>
<dbReference type="EMBL" id="JBHTNZ010000012">
    <property type="protein sequence ID" value="MFD1462007.1"/>
    <property type="molecule type" value="Genomic_DNA"/>
</dbReference>
<feature type="domain" description="Glycosyl transferase family 1" evidence="3">
    <location>
        <begin position="196"/>
        <end position="360"/>
    </location>
</feature>
<dbReference type="PANTHER" id="PTHR12526:SF510">
    <property type="entry name" value="D-INOSITOL 3-PHOSPHATE GLYCOSYLTRANSFERASE"/>
    <property type="match status" value="1"/>
</dbReference>
<dbReference type="SUPFAM" id="SSF53756">
    <property type="entry name" value="UDP-Glycosyltransferase/glycogen phosphorylase"/>
    <property type="match status" value="1"/>
</dbReference>
<proteinExistence type="predicted"/>
<dbReference type="GO" id="GO:0016757">
    <property type="term" value="F:glycosyltransferase activity"/>
    <property type="evidence" value="ECO:0007669"/>
    <property type="project" value="UniProtKB-KW"/>
</dbReference>
<name>A0ABW4DBG3_9BACL</name>
<dbReference type="Gene3D" id="3.40.50.2000">
    <property type="entry name" value="Glycogen Phosphorylase B"/>
    <property type="match status" value="2"/>
</dbReference>
<dbReference type="InterPro" id="IPR028098">
    <property type="entry name" value="Glyco_trans_4-like_N"/>
</dbReference>
<dbReference type="CDD" id="cd03801">
    <property type="entry name" value="GT4_PimA-like"/>
    <property type="match status" value="1"/>
</dbReference>
<evidence type="ECO:0000256" key="2">
    <source>
        <dbReference type="ARBA" id="ARBA00022679"/>
    </source>
</evidence>
<keyword evidence="1 5" id="KW-0328">Glycosyltransferase</keyword>
<evidence type="ECO:0000313" key="5">
    <source>
        <dbReference type="EMBL" id="MFD1462007.1"/>
    </source>
</evidence>
<dbReference type="RefSeq" id="WP_229523159.1">
    <property type="nucleotide sequence ID" value="NZ_JAFFQR010000015.1"/>
</dbReference>
<evidence type="ECO:0000259" key="3">
    <source>
        <dbReference type="Pfam" id="PF00534"/>
    </source>
</evidence>
<protein>
    <submittedName>
        <fullName evidence="5">Glycosyltransferase family 4 protein</fullName>
        <ecNumber evidence="5">2.4.-.-</ecNumber>
    </submittedName>
</protein>
<keyword evidence="2 5" id="KW-0808">Transferase</keyword>